<gene>
    <name evidence="2" type="ORF">HBE96_24910</name>
</gene>
<name>A0A7Y0HRI4_9CLOT</name>
<reference evidence="2 3" key="1">
    <citation type="submission" date="2020-04" db="EMBL/GenBank/DDBJ databases">
        <authorList>
            <person name="Doyle D.A."/>
        </authorList>
    </citation>
    <scope>NUCLEOTIDE SEQUENCE [LARGE SCALE GENOMIC DNA]</scope>
    <source>
        <strain evidence="2 3">P21</strain>
    </source>
</reference>
<dbReference type="AlphaFoldDB" id="A0A7Y0HRI4"/>
<comment type="caution">
    <text evidence="2">The sequence shown here is derived from an EMBL/GenBank/DDBJ whole genome shotgun (WGS) entry which is preliminary data.</text>
</comment>
<evidence type="ECO:0000313" key="2">
    <source>
        <dbReference type="EMBL" id="NMM65822.1"/>
    </source>
</evidence>
<reference evidence="2 3" key="2">
    <citation type="submission" date="2020-06" db="EMBL/GenBank/DDBJ databases">
        <title>Complete Genome Sequence of Clostridium muelleri sp. nov. P21T, an Acid-Alcohol Producing Acetogen Isolated from Old Hay.</title>
        <authorList>
            <person name="Duncan K.E."/>
            <person name="Tanner R.S."/>
        </authorList>
    </citation>
    <scope>NUCLEOTIDE SEQUENCE [LARGE SCALE GENOMIC DNA]</scope>
    <source>
        <strain evidence="2 3">P21</strain>
    </source>
</reference>
<dbReference type="EMBL" id="JABBNI010000067">
    <property type="protein sequence ID" value="NMM65822.1"/>
    <property type="molecule type" value="Genomic_DNA"/>
</dbReference>
<protein>
    <recommendedName>
        <fullName evidence="1">HNH domain-containing protein</fullName>
    </recommendedName>
</protein>
<dbReference type="GO" id="GO:0003676">
    <property type="term" value="F:nucleic acid binding"/>
    <property type="evidence" value="ECO:0007669"/>
    <property type="project" value="InterPro"/>
</dbReference>
<feature type="domain" description="HNH" evidence="1">
    <location>
        <begin position="29"/>
        <end position="83"/>
    </location>
</feature>
<dbReference type="Proteomes" id="UP000537131">
    <property type="component" value="Unassembled WGS sequence"/>
</dbReference>
<proteinExistence type="predicted"/>
<sequence length="315" mass="37867">MEYHRKNRWANYGTIKCKEYLRNDFSHECAYCKIQEKEVGLVDSAYFEIDHFRPQSDDDPKFNPHLYNNLYYSCEKCNSEKSDTWSKMLLDPCQDEIFSGSNPPILGGYNPEFLYKYKGANDRGEFYINTFKLNSRHHIRIRKRRVDRNNNIRIIDKLVDEILQKFSNKKDTGNLHELIKQLDNLRLDKKRELSKLSENENFELVEEHLLKHNIKSSIVFEEYNMDIKIKVGEYSCYCELCIDDSQNDKEEKLKFIDKERLETWYKRLSYKFGILYYYPKLDKLYFYPISNNISKDDLSKFGTKKQIKLTSELLI</sequence>
<organism evidence="2 3">
    <name type="scientific">Clostridium muellerianum</name>
    <dbReference type="NCBI Taxonomy" id="2716538"/>
    <lineage>
        <taxon>Bacteria</taxon>
        <taxon>Bacillati</taxon>
        <taxon>Bacillota</taxon>
        <taxon>Clostridia</taxon>
        <taxon>Eubacteriales</taxon>
        <taxon>Clostridiaceae</taxon>
        <taxon>Clostridium</taxon>
    </lineage>
</organism>
<evidence type="ECO:0000313" key="3">
    <source>
        <dbReference type="Proteomes" id="UP000537131"/>
    </source>
</evidence>
<evidence type="ECO:0000259" key="1">
    <source>
        <dbReference type="Pfam" id="PF01844"/>
    </source>
</evidence>
<dbReference type="InterPro" id="IPR002711">
    <property type="entry name" value="HNH"/>
</dbReference>
<accession>A0A7Y0HRI4</accession>
<dbReference type="Pfam" id="PF01844">
    <property type="entry name" value="HNH"/>
    <property type="match status" value="1"/>
</dbReference>
<dbReference type="RefSeq" id="WP_169300418.1">
    <property type="nucleotide sequence ID" value="NZ_JABBNI010000067.1"/>
</dbReference>
<dbReference type="GO" id="GO:0004519">
    <property type="term" value="F:endonuclease activity"/>
    <property type="evidence" value="ECO:0007669"/>
    <property type="project" value="InterPro"/>
</dbReference>
<dbReference type="Gene3D" id="1.10.30.50">
    <property type="match status" value="1"/>
</dbReference>
<keyword evidence="3" id="KW-1185">Reference proteome</keyword>
<dbReference type="GO" id="GO:0008270">
    <property type="term" value="F:zinc ion binding"/>
    <property type="evidence" value="ECO:0007669"/>
    <property type="project" value="InterPro"/>
</dbReference>